<keyword evidence="14" id="KW-1185">Reference proteome</keyword>
<keyword evidence="9" id="KW-0677">Repeat</keyword>
<dbReference type="PROSITE" id="PS50082">
    <property type="entry name" value="WD_REPEATS_2"/>
    <property type="match status" value="3"/>
</dbReference>
<dbReference type="UniPathway" id="UPA00988"/>
<keyword evidence="10" id="KW-0539">Nucleus</keyword>
<feature type="region of interest" description="Disordered" evidence="12">
    <location>
        <begin position="529"/>
        <end position="574"/>
    </location>
</feature>
<dbReference type="OrthoDB" id="27911at2759"/>
<dbReference type="Gene3D" id="2.130.10.10">
    <property type="entry name" value="YVTN repeat-like/Quinoprotein amine dehydrogenase"/>
    <property type="match status" value="4"/>
</dbReference>
<evidence type="ECO:0000313" key="13">
    <source>
        <dbReference type="EMBL" id="TGZ83087.1"/>
    </source>
</evidence>
<evidence type="ECO:0000256" key="1">
    <source>
        <dbReference type="ARBA" id="ARBA00004123"/>
    </source>
</evidence>
<dbReference type="FunFam" id="2.130.10.10:FF:000400">
    <property type="entry name" value="Elongator acetyltransferase complex subunit 2"/>
    <property type="match status" value="1"/>
</dbReference>
<protein>
    <recommendedName>
        <fullName evidence="5">Elongator complex protein 2</fullName>
    </recommendedName>
</protein>
<evidence type="ECO:0000256" key="9">
    <source>
        <dbReference type="ARBA" id="ARBA00022737"/>
    </source>
</evidence>
<evidence type="ECO:0000256" key="5">
    <source>
        <dbReference type="ARBA" id="ARBA00020267"/>
    </source>
</evidence>
<dbReference type="SMART" id="SM00320">
    <property type="entry name" value="WD40"/>
    <property type="match status" value="13"/>
</dbReference>
<dbReference type="PANTHER" id="PTHR44111">
    <property type="entry name" value="ELONGATOR COMPLEX PROTEIN 2"/>
    <property type="match status" value="1"/>
</dbReference>
<dbReference type="SUPFAM" id="SSF50978">
    <property type="entry name" value="WD40 repeat-like"/>
    <property type="match status" value="2"/>
</dbReference>
<keyword evidence="8" id="KW-0819">tRNA processing</keyword>
<accession>A0A4S2N202</accession>
<comment type="similarity">
    <text evidence="4">Belongs to the WD repeat ELP2 family.</text>
</comment>
<dbReference type="GO" id="GO:0033588">
    <property type="term" value="C:elongator holoenzyme complex"/>
    <property type="evidence" value="ECO:0007669"/>
    <property type="project" value="InterPro"/>
</dbReference>
<dbReference type="Pfam" id="PF00400">
    <property type="entry name" value="WD40"/>
    <property type="match status" value="5"/>
</dbReference>
<evidence type="ECO:0000256" key="7">
    <source>
        <dbReference type="ARBA" id="ARBA00022574"/>
    </source>
</evidence>
<dbReference type="Proteomes" id="UP000298138">
    <property type="component" value="Unassembled WGS sequence"/>
</dbReference>
<dbReference type="PROSITE" id="PS50294">
    <property type="entry name" value="WD_REPEATS_REGION"/>
    <property type="match status" value="2"/>
</dbReference>
<dbReference type="GO" id="GO:0005634">
    <property type="term" value="C:nucleus"/>
    <property type="evidence" value="ECO:0007669"/>
    <property type="project" value="UniProtKB-SubCell"/>
</dbReference>
<dbReference type="GO" id="GO:0005737">
    <property type="term" value="C:cytoplasm"/>
    <property type="evidence" value="ECO:0007669"/>
    <property type="project" value="UniProtKB-SubCell"/>
</dbReference>
<evidence type="ECO:0000256" key="2">
    <source>
        <dbReference type="ARBA" id="ARBA00004496"/>
    </source>
</evidence>
<sequence>MAARVATSLLALGGNRHPSAAAWSPHGTLAFGAGRCVALWNPQDETQSAVYATLKAHTDKVNAVEFLPRRNAHDEIILSGSVDKTLRIWRRSGAFFDLATTVEGVHKGSINDIATCPEHPELFASTASDGTIAIFKLSITADNITVEHLQTITTMPKYIALTLALSGLPNSESAVILVAGGSTNTIFLYTASAPSAEFACQASLTGHENWVRSLSITHEDPRTPTSDLLISSASQDRYIRLWRVHTGEDLPAPTEKSESKTFGFTNQLTNKAHILRFPSCPSSVWSVTFEALLMGHEDWIFTSLWNPTPKESADLRLLSCSADNSISVWAEEAQSGTWNPISRFGELSNLKGGSTATGSAGGIWNAIWSPDGNSVAALTKSGAWRVWRYDSTTDRWEPKIGISGHTKDVTSISWARDGGYLLSTSLDQTTRLWAQWTSAAGTGQWHEFSRPQIHGYDINCIASVGTDRFVSGAEEKLLRVFDEPKAVAEMLKNLCGLQRDLNQENLLDAAGLPVLGLSNKPLDASVAVVEDPEEVEKESVSGAAEPTEDTASAVEKPAASTQQNAPSSTPPLEDTLSRLTLWPETEKLYGHGYELSALCASPVSGLIATACKASTVEHAVIRLYDGDKGWEEVEPPLKSHALTVTSLKFSDDGKWLASVGRDRAWSLFTHGEGENGKEWRLVEKKEKAHTRIIFDCAWIPGSGSDERAFITASREKSIKLWTFTPNVDNAGINSTCVAAVKFPAPVTALDVLGTYIDGNAWIAAGLDDGSVYMYAVKKGKWETVEKRLQLDARSSPDKGITEVAWRPVLKDGEKNVDESASRRELAVASEDSSVRIFDIPLV</sequence>
<dbReference type="InterPro" id="IPR015943">
    <property type="entry name" value="WD40/YVTN_repeat-like_dom_sf"/>
</dbReference>
<proteinExistence type="inferred from homology"/>
<evidence type="ECO:0000256" key="8">
    <source>
        <dbReference type="ARBA" id="ARBA00022694"/>
    </source>
</evidence>
<comment type="subcellular location">
    <subcellularLocation>
        <location evidence="2">Cytoplasm</location>
    </subcellularLocation>
    <subcellularLocation>
        <location evidence="1">Nucleus</location>
    </subcellularLocation>
</comment>
<keyword evidence="6" id="KW-0963">Cytoplasm</keyword>
<dbReference type="CDD" id="cd00200">
    <property type="entry name" value="WD40"/>
    <property type="match status" value="1"/>
</dbReference>
<dbReference type="InterPro" id="IPR037289">
    <property type="entry name" value="Elp2"/>
</dbReference>
<dbReference type="AlphaFoldDB" id="A0A4S2N202"/>
<dbReference type="InParanoid" id="A0A4S2N202"/>
<feature type="repeat" description="WD" evidence="11">
    <location>
        <begin position="402"/>
        <end position="433"/>
    </location>
</feature>
<evidence type="ECO:0000256" key="10">
    <source>
        <dbReference type="ARBA" id="ARBA00023242"/>
    </source>
</evidence>
<evidence type="ECO:0000256" key="11">
    <source>
        <dbReference type="PROSITE-ProRule" id="PRU00221"/>
    </source>
</evidence>
<reference evidence="13 14" key="1">
    <citation type="submission" date="2019-04" db="EMBL/GenBank/DDBJ databases">
        <title>Comparative genomics and transcriptomics to analyze fruiting body development in filamentous ascomycetes.</title>
        <authorList>
            <consortium name="DOE Joint Genome Institute"/>
            <person name="Lutkenhaus R."/>
            <person name="Traeger S."/>
            <person name="Breuer J."/>
            <person name="Kuo A."/>
            <person name="Lipzen A."/>
            <person name="Pangilinan J."/>
            <person name="Dilworth D."/>
            <person name="Sandor L."/>
            <person name="Poggeler S."/>
            <person name="Barry K."/>
            <person name="Grigoriev I.V."/>
            <person name="Nowrousian M."/>
        </authorList>
    </citation>
    <scope>NUCLEOTIDE SEQUENCE [LARGE SCALE GENOMIC DNA]</scope>
    <source>
        <strain evidence="13 14">CBS 389.68</strain>
    </source>
</reference>
<evidence type="ECO:0000256" key="4">
    <source>
        <dbReference type="ARBA" id="ARBA00005881"/>
    </source>
</evidence>
<dbReference type="GO" id="GO:0002098">
    <property type="term" value="P:tRNA wobble uridine modification"/>
    <property type="evidence" value="ECO:0007669"/>
    <property type="project" value="InterPro"/>
</dbReference>
<name>A0A4S2N202_9PEZI</name>
<dbReference type="InterPro" id="IPR001680">
    <property type="entry name" value="WD40_rpt"/>
</dbReference>
<organism evidence="13 14">
    <name type="scientific">Ascodesmis nigricans</name>
    <dbReference type="NCBI Taxonomy" id="341454"/>
    <lineage>
        <taxon>Eukaryota</taxon>
        <taxon>Fungi</taxon>
        <taxon>Dikarya</taxon>
        <taxon>Ascomycota</taxon>
        <taxon>Pezizomycotina</taxon>
        <taxon>Pezizomycetes</taxon>
        <taxon>Pezizales</taxon>
        <taxon>Ascodesmidaceae</taxon>
        <taxon>Ascodesmis</taxon>
    </lineage>
</organism>
<dbReference type="PANTHER" id="PTHR44111:SF1">
    <property type="entry name" value="ELONGATOR COMPLEX PROTEIN 2"/>
    <property type="match status" value="1"/>
</dbReference>
<evidence type="ECO:0000256" key="3">
    <source>
        <dbReference type="ARBA" id="ARBA00005043"/>
    </source>
</evidence>
<dbReference type="STRING" id="341454.A0A4S2N202"/>
<evidence type="ECO:0000256" key="6">
    <source>
        <dbReference type="ARBA" id="ARBA00022490"/>
    </source>
</evidence>
<evidence type="ECO:0000256" key="12">
    <source>
        <dbReference type="SAM" id="MobiDB-lite"/>
    </source>
</evidence>
<comment type="pathway">
    <text evidence="3">tRNA modification; 5-methoxycarbonylmethyl-2-thiouridine-tRNA biosynthesis.</text>
</comment>
<dbReference type="InterPro" id="IPR036322">
    <property type="entry name" value="WD40_repeat_dom_sf"/>
</dbReference>
<feature type="repeat" description="WD" evidence="11">
    <location>
        <begin position="204"/>
        <end position="252"/>
    </location>
</feature>
<dbReference type="FunCoup" id="A0A4S2N202">
    <property type="interactions" value="1121"/>
</dbReference>
<dbReference type="EMBL" id="ML220114">
    <property type="protein sequence ID" value="TGZ83087.1"/>
    <property type="molecule type" value="Genomic_DNA"/>
</dbReference>
<feature type="repeat" description="WD" evidence="11">
    <location>
        <begin position="54"/>
        <end position="89"/>
    </location>
</feature>
<evidence type="ECO:0000313" key="14">
    <source>
        <dbReference type="Proteomes" id="UP000298138"/>
    </source>
</evidence>
<gene>
    <name evidence="13" type="ORF">EX30DRAFT_339319</name>
</gene>
<keyword evidence="7 11" id="KW-0853">WD repeat</keyword>